<dbReference type="Proteomes" id="UP001284033">
    <property type="component" value="Unassembled WGS sequence"/>
</dbReference>
<proteinExistence type="predicted"/>
<gene>
    <name evidence="1" type="ORF">PG303_07370</name>
</gene>
<protein>
    <submittedName>
        <fullName evidence="1">Uncharacterized protein</fullName>
    </submittedName>
</protein>
<organism evidence="1 2">
    <name type="scientific">Riemerella anatipestifer</name>
    <name type="common">Moraxella anatipestifer</name>
    <dbReference type="NCBI Taxonomy" id="34085"/>
    <lineage>
        <taxon>Bacteria</taxon>
        <taxon>Pseudomonadati</taxon>
        <taxon>Bacteroidota</taxon>
        <taxon>Flavobacteriia</taxon>
        <taxon>Flavobacteriales</taxon>
        <taxon>Weeksellaceae</taxon>
        <taxon>Riemerella</taxon>
    </lineage>
</organism>
<name>A0AAP6LL80_RIEAN</name>
<accession>A0AAP6LL80</accession>
<comment type="caution">
    <text evidence="1">The sequence shown here is derived from an EMBL/GenBank/DDBJ whole genome shotgun (WGS) entry which is preliminary data.</text>
</comment>
<dbReference type="EMBL" id="JAQZHK010000005">
    <property type="protein sequence ID" value="MDY3513030.1"/>
    <property type="molecule type" value="Genomic_DNA"/>
</dbReference>
<dbReference type="AlphaFoldDB" id="A0AAP6LL80"/>
<reference evidence="1" key="1">
    <citation type="submission" date="2023-01" db="EMBL/GenBank/DDBJ databases">
        <title>Genome-based studies on antimicrobial resistance profiles of Riemerella anatipestifer in China, 1994 to 2021.</title>
        <authorList>
            <person name="Yang Z."/>
            <person name="Zhu D."/>
        </authorList>
    </citation>
    <scope>NUCLEOTIDE SEQUENCE</scope>
    <source>
        <strain evidence="1">RCAD1218</strain>
    </source>
</reference>
<evidence type="ECO:0000313" key="2">
    <source>
        <dbReference type="Proteomes" id="UP001284033"/>
    </source>
</evidence>
<sequence>MTTKTTKLSVFAFLGLGLVVYGQDYSGKVGINYDKPSATLEIKGKSANTATTLEGLIIPNVSKNKAYLMTTNADMSLKESTLIYVDNISDYTGSDAKVADITEKGYYYWNGTKWVKNGGGSSVGATNGLTLASSNVKLGGALTEATTINQNNNALTFTTGTTGKLNVNGNLYLQSRVYVVPNNQQDATNPATQTQGVNGLYNVAKAGANLRNHDGADAITYSEYDYMIVLTNDGVSGKIELPSASANPGRIIYLINGTPIGLAFSGVNLDGTSDKYPYNFGTLANRSGVAFVSTGKTWYPIGR</sequence>
<evidence type="ECO:0000313" key="1">
    <source>
        <dbReference type="EMBL" id="MDY3513030.1"/>
    </source>
</evidence>
<dbReference type="RefSeq" id="WP_229578764.1">
    <property type="nucleotide sequence ID" value="NZ_CP121210.1"/>
</dbReference>